<dbReference type="PROSITE" id="PS51352">
    <property type="entry name" value="THIOREDOXIN_2"/>
    <property type="match status" value="1"/>
</dbReference>
<evidence type="ECO:0000256" key="5">
    <source>
        <dbReference type="ARBA" id="ARBA00023284"/>
    </source>
</evidence>
<comment type="similarity">
    <text evidence="2">Belongs to the thioredoxin family. DsbE subfamily.</text>
</comment>
<evidence type="ECO:0000259" key="7">
    <source>
        <dbReference type="PROSITE" id="PS51352"/>
    </source>
</evidence>
<keyword evidence="5" id="KW-0676">Redox-active center</keyword>
<feature type="transmembrane region" description="Helical" evidence="6">
    <location>
        <begin position="12"/>
        <end position="33"/>
    </location>
</feature>
<evidence type="ECO:0000256" key="2">
    <source>
        <dbReference type="ARBA" id="ARBA00007758"/>
    </source>
</evidence>
<dbReference type="InterPro" id="IPR017937">
    <property type="entry name" value="Thioredoxin_CS"/>
</dbReference>
<keyword evidence="4" id="KW-1015">Disulfide bond</keyword>
<dbReference type="Gene3D" id="3.40.30.10">
    <property type="entry name" value="Glutaredoxin"/>
    <property type="match status" value="1"/>
</dbReference>
<accession>A0ABU8KPB8</accession>
<dbReference type="InterPro" id="IPR013766">
    <property type="entry name" value="Thioredoxin_domain"/>
</dbReference>
<sequence>MSLETEAPRRRLFVLLPLLVFLGLAGLFLSQLLSGRDASEIPSALIGLPAPQTDLPPLEGTSLPGLASKDFAGKVTLVNVFASWCAPCREEHPVLLGLSQDKRFTLAALNYKDQPENARRFLGNLGNPYQAIGVDPAGRAAIDWGVYGVPETFVVGKDGKIAYKHVGPLTPESARDLLLPQIEKALAAPG</sequence>
<evidence type="ECO:0000256" key="6">
    <source>
        <dbReference type="SAM" id="Phobius"/>
    </source>
</evidence>
<evidence type="ECO:0000256" key="1">
    <source>
        <dbReference type="ARBA" id="ARBA00004196"/>
    </source>
</evidence>
<dbReference type="Proteomes" id="UP001366503">
    <property type="component" value="Unassembled WGS sequence"/>
</dbReference>
<dbReference type="InterPro" id="IPR050553">
    <property type="entry name" value="Thioredoxin_ResA/DsbE_sf"/>
</dbReference>
<evidence type="ECO:0000313" key="8">
    <source>
        <dbReference type="EMBL" id="MEI9406749.1"/>
    </source>
</evidence>
<protein>
    <submittedName>
        <fullName evidence="8">DsbE family thiol:disulfide interchange protein</fullName>
    </submittedName>
</protein>
<keyword evidence="6" id="KW-0472">Membrane</keyword>
<evidence type="ECO:0000313" key="9">
    <source>
        <dbReference type="Proteomes" id="UP001366503"/>
    </source>
</evidence>
<proteinExistence type="inferred from homology"/>
<reference evidence="8 9" key="1">
    <citation type="submission" date="2022-12" db="EMBL/GenBank/DDBJ databases">
        <authorList>
            <person name="Muema E."/>
        </authorList>
    </citation>
    <scope>NUCLEOTIDE SEQUENCE [LARGE SCALE GENOMIC DNA]</scope>
    <source>
        <strain evidence="9">1330</strain>
    </source>
</reference>
<dbReference type="InterPro" id="IPR013740">
    <property type="entry name" value="Redoxin"/>
</dbReference>
<keyword evidence="9" id="KW-1185">Reference proteome</keyword>
<dbReference type="PROSITE" id="PS00194">
    <property type="entry name" value="THIOREDOXIN_1"/>
    <property type="match status" value="1"/>
</dbReference>
<comment type="subcellular location">
    <subcellularLocation>
        <location evidence="1">Cell envelope</location>
    </subcellularLocation>
</comment>
<dbReference type="SUPFAM" id="SSF52833">
    <property type="entry name" value="Thioredoxin-like"/>
    <property type="match status" value="1"/>
</dbReference>
<feature type="domain" description="Thioredoxin" evidence="7">
    <location>
        <begin position="44"/>
        <end position="187"/>
    </location>
</feature>
<gene>
    <name evidence="8" type="ORF">O7A05_32025</name>
</gene>
<dbReference type="InterPro" id="IPR036249">
    <property type="entry name" value="Thioredoxin-like_sf"/>
</dbReference>
<dbReference type="NCBIfam" id="TIGR00385">
    <property type="entry name" value="dsbE"/>
    <property type="match status" value="1"/>
</dbReference>
<dbReference type="Pfam" id="PF08534">
    <property type="entry name" value="Redoxin"/>
    <property type="match status" value="1"/>
</dbReference>
<name>A0ABU8KPB8_9HYPH</name>
<dbReference type="PANTHER" id="PTHR42852:SF6">
    <property type="entry name" value="THIOL:DISULFIDE INTERCHANGE PROTEIN DSBE"/>
    <property type="match status" value="1"/>
</dbReference>
<keyword evidence="3" id="KW-0201">Cytochrome c-type biogenesis</keyword>
<evidence type="ECO:0000256" key="4">
    <source>
        <dbReference type="ARBA" id="ARBA00023157"/>
    </source>
</evidence>
<dbReference type="EMBL" id="JAPYKO010000045">
    <property type="protein sequence ID" value="MEI9406749.1"/>
    <property type="molecule type" value="Genomic_DNA"/>
</dbReference>
<dbReference type="CDD" id="cd03010">
    <property type="entry name" value="TlpA_like_DsbE"/>
    <property type="match status" value="1"/>
</dbReference>
<evidence type="ECO:0000256" key="3">
    <source>
        <dbReference type="ARBA" id="ARBA00022748"/>
    </source>
</evidence>
<dbReference type="PANTHER" id="PTHR42852">
    <property type="entry name" value="THIOL:DISULFIDE INTERCHANGE PROTEIN DSBE"/>
    <property type="match status" value="1"/>
</dbReference>
<comment type="caution">
    <text evidence="8">The sequence shown here is derived from an EMBL/GenBank/DDBJ whole genome shotgun (WGS) entry which is preliminary data.</text>
</comment>
<keyword evidence="6" id="KW-0812">Transmembrane</keyword>
<keyword evidence="6" id="KW-1133">Transmembrane helix</keyword>
<dbReference type="InterPro" id="IPR004799">
    <property type="entry name" value="Periplasmic_diS_OxRdtase_DsbE"/>
</dbReference>
<organism evidence="8 9">
    <name type="scientific">Mesorhizobium argentiipisi</name>
    <dbReference type="NCBI Taxonomy" id="3015175"/>
    <lineage>
        <taxon>Bacteria</taxon>
        <taxon>Pseudomonadati</taxon>
        <taxon>Pseudomonadota</taxon>
        <taxon>Alphaproteobacteria</taxon>
        <taxon>Hyphomicrobiales</taxon>
        <taxon>Phyllobacteriaceae</taxon>
        <taxon>Mesorhizobium</taxon>
    </lineage>
</organism>
<dbReference type="RefSeq" id="WP_337097334.1">
    <property type="nucleotide sequence ID" value="NZ_JAPYKO010000045.1"/>
</dbReference>